<reference evidence="4" key="1">
    <citation type="submission" date="2025-08" db="UniProtKB">
        <authorList>
            <consortium name="RefSeq"/>
        </authorList>
    </citation>
    <scope>IDENTIFICATION</scope>
</reference>
<keyword evidence="1" id="KW-0732">Signal</keyword>
<organism evidence="3 4">
    <name type="scientific">Octodon degus</name>
    <name type="common">Degu</name>
    <name type="synonym">Sciurus degus</name>
    <dbReference type="NCBI Taxonomy" id="10160"/>
    <lineage>
        <taxon>Eukaryota</taxon>
        <taxon>Metazoa</taxon>
        <taxon>Chordata</taxon>
        <taxon>Craniata</taxon>
        <taxon>Vertebrata</taxon>
        <taxon>Euteleostomi</taxon>
        <taxon>Mammalia</taxon>
        <taxon>Eutheria</taxon>
        <taxon>Euarchontoglires</taxon>
        <taxon>Glires</taxon>
        <taxon>Rodentia</taxon>
        <taxon>Hystricomorpha</taxon>
        <taxon>Octodontidae</taxon>
        <taxon>Octodon</taxon>
    </lineage>
</organism>
<keyword evidence="3" id="KW-1185">Reference proteome</keyword>
<dbReference type="CDD" id="cd23578">
    <property type="entry name" value="TFP_LU_ECD_PATE2"/>
    <property type="match status" value="1"/>
</dbReference>
<dbReference type="RefSeq" id="XP_004641504.1">
    <property type="nucleotide sequence ID" value="XM_004641447.1"/>
</dbReference>
<feature type="chain" id="PRO_5028357788" evidence="1">
    <location>
        <begin position="24"/>
        <end position="115"/>
    </location>
</feature>
<dbReference type="Pfam" id="PF00021">
    <property type="entry name" value="UPAR_LY6"/>
    <property type="match status" value="1"/>
</dbReference>
<gene>
    <name evidence="4" type="primary">LOC101572865</name>
</gene>
<evidence type="ECO:0000256" key="1">
    <source>
        <dbReference type="SAM" id="SignalP"/>
    </source>
</evidence>
<dbReference type="GeneID" id="101572865"/>
<accession>A0A6P3FNW0</accession>
<dbReference type="FunCoup" id="A0A6P3FNW0">
    <property type="interactions" value="326"/>
</dbReference>
<proteinExistence type="predicted"/>
<evidence type="ECO:0000313" key="3">
    <source>
        <dbReference type="Proteomes" id="UP000515203"/>
    </source>
</evidence>
<dbReference type="AlphaFoldDB" id="A0A6P3FNW0"/>
<evidence type="ECO:0000313" key="4">
    <source>
        <dbReference type="RefSeq" id="XP_004641504.1"/>
    </source>
</evidence>
<sequence>MDKVLMALLLLGASPLVIFQAQATLCMVCSVFMNGRCVQGRGNCTMEKDGGCRTRDIYFFNVRDGFFYNHTILDCSNPCRAWKLYNENLKVSSFCCQGRNFCNRYKGKIANENII</sequence>
<dbReference type="OrthoDB" id="9627400at2759"/>
<dbReference type="Proteomes" id="UP000515203">
    <property type="component" value="Unplaced"/>
</dbReference>
<protein>
    <submittedName>
        <fullName evidence="4">Sperm acrosomal protein FSA-ACR.1</fullName>
    </submittedName>
</protein>
<evidence type="ECO:0000259" key="2">
    <source>
        <dbReference type="Pfam" id="PF00021"/>
    </source>
</evidence>
<dbReference type="InParanoid" id="A0A6P3FNW0"/>
<feature type="domain" description="UPAR/Ly6" evidence="2">
    <location>
        <begin position="22"/>
        <end position="104"/>
    </location>
</feature>
<dbReference type="InterPro" id="IPR016054">
    <property type="entry name" value="LY6_UPA_recep-like"/>
</dbReference>
<name>A0A6P3FNW0_OCTDE</name>
<feature type="signal peptide" evidence="1">
    <location>
        <begin position="1"/>
        <end position="23"/>
    </location>
</feature>
<dbReference type="InterPro" id="IPR059168">
    <property type="entry name" value="PATE2-like_ECD_3FTx"/>
</dbReference>